<dbReference type="PANTHER" id="PTHR34219:SF1">
    <property type="entry name" value="PEPSY DOMAIN-CONTAINING PROTEIN"/>
    <property type="match status" value="1"/>
</dbReference>
<proteinExistence type="predicted"/>
<reference evidence="3 4" key="1">
    <citation type="submission" date="2016-10" db="EMBL/GenBank/DDBJ databases">
        <authorList>
            <person name="de Groot N.N."/>
        </authorList>
    </citation>
    <scope>NUCLEOTIDE SEQUENCE [LARGE SCALE GENOMIC DNA]</scope>
    <source>
        <strain evidence="3 4">DSM 22220</strain>
    </source>
</reference>
<sequence length="455" mass="49583">MDISSHASAPTRRVATSWRAFLVRLHFYAGLLIGPFVFIAALTGFLYVITPQIEERLYADILTTSSEGPPQSLAAQASAAQVYLDADLDISAVRPATAPGKTTRIMFADAALNPSENRTVFVDPVTLDITGDLVTYGTSGVLPLRRTIDYLHRNLLLGDAGRIYSELAASWMGVIVLVGLALWLTGPRRRKPLAQMPPPQRRRWVHATLGAALSVILLFISITGLTWSQAAGTRINSMRQALGWTTPSVTLALDHGPDGAPPEQAGHAGHGAPSAAEREDRTAELDAVAATARQAGLDSALLEIRLPKPGQAWMVREYDRSWPTQVDTITLDPNGFGVTSRADFAEFGLIPKLVRWGIDAHMGILFGVANQFVMACVAMLLMTLIVYGYLMWWQRRPVAAPPLLMSSWTAMRRGSRICWAVVALAAGWAMPVMGLSLLLFLAIDSVRWLRRKPIA</sequence>
<name>A0A1G7CGQ0_9RHOB</name>
<dbReference type="OrthoDB" id="9791166at2"/>
<evidence type="ECO:0000256" key="1">
    <source>
        <dbReference type="SAM" id="MobiDB-lite"/>
    </source>
</evidence>
<keyword evidence="4" id="KW-1185">Reference proteome</keyword>
<dbReference type="InterPro" id="IPR005625">
    <property type="entry name" value="PepSY-ass_TM"/>
</dbReference>
<protein>
    <submittedName>
        <fullName evidence="3">Uncharacterized iron-regulated membrane protein</fullName>
    </submittedName>
</protein>
<dbReference type="RefSeq" id="WP_090523734.1">
    <property type="nucleotide sequence ID" value="NZ_FNAH01000006.1"/>
</dbReference>
<feature type="transmembrane region" description="Helical" evidence="2">
    <location>
        <begin position="414"/>
        <end position="443"/>
    </location>
</feature>
<dbReference type="STRING" id="591205.SAMN05421538_10677"/>
<evidence type="ECO:0000313" key="4">
    <source>
        <dbReference type="Proteomes" id="UP000199344"/>
    </source>
</evidence>
<accession>A0A1G7CGQ0</accession>
<feature type="transmembrane region" description="Helical" evidence="2">
    <location>
        <begin position="163"/>
        <end position="184"/>
    </location>
</feature>
<evidence type="ECO:0000256" key="2">
    <source>
        <dbReference type="SAM" id="Phobius"/>
    </source>
</evidence>
<dbReference type="Pfam" id="PF03929">
    <property type="entry name" value="PepSY_TM"/>
    <property type="match status" value="1"/>
</dbReference>
<keyword evidence="2" id="KW-0472">Membrane</keyword>
<keyword evidence="2" id="KW-1133">Transmembrane helix</keyword>
<gene>
    <name evidence="3" type="ORF">SAMN05421538_10677</name>
</gene>
<dbReference type="PANTHER" id="PTHR34219">
    <property type="entry name" value="IRON-REGULATED INNER MEMBRANE PROTEIN-RELATED"/>
    <property type="match status" value="1"/>
</dbReference>
<dbReference type="EMBL" id="FNAH01000006">
    <property type="protein sequence ID" value="SDE37900.1"/>
    <property type="molecule type" value="Genomic_DNA"/>
</dbReference>
<organism evidence="3 4">
    <name type="scientific">Paracoccus isoporae</name>
    <dbReference type="NCBI Taxonomy" id="591205"/>
    <lineage>
        <taxon>Bacteria</taxon>
        <taxon>Pseudomonadati</taxon>
        <taxon>Pseudomonadota</taxon>
        <taxon>Alphaproteobacteria</taxon>
        <taxon>Rhodobacterales</taxon>
        <taxon>Paracoccaceae</taxon>
        <taxon>Paracoccus</taxon>
    </lineage>
</organism>
<feature type="transmembrane region" description="Helical" evidence="2">
    <location>
        <begin position="27"/>
        <end position="49"/>
    </location>
</feature>
<dbReference type="Proteomes" id="UP000199344">
    <property type="component" value="Unassembled WGS sequence"/>
</dbReference>
<dbReference type="AlphaFoldDB" id="A0A1G7CGQ0"/>
<feature type="region of interest" description="Disordered" evidence="1">
    <location>
        <begin position="253"/>
        <end position="280"/>
    </location>
</feature>
<feature type="transmembrane region" description="Helical" evidence="2">
    <location>
        <begin position="204"/>
        <end position="228"/>
    </location>
</feature>
<keyword evidence="2" id="KW-0812">Transmembrane</keyword>
<feature type="transmembrane region" description="Helical" evidence="2">
    <location>
        <begin position="372"/>
        <end position="394"/>
    </location>
</feature>
<evidence type="ECO:0000313" key="3">
    <source>
        <dbReference type="EMBL" id="SDE37900.1"/>
    </source>
</evidence>